<dbReference type="GO" id="GO:0015833">
    <property type="term" value="P:peptide transport"/>
    <property type="evidence" value="ECO:0007669"/>
    <property type="project" value="InterPro"/>
</dbReference>
<reference evidence="9 10" key="1">
    <citation type="submission" date="2020-08" db="EMBL/GenBank/DDBJ databases">
        <title>Genomic Encyclopedia of Archaeal and Bacterial Type Strains, Phase II (KMG-II): from individual species to whole genera.</title>
        <authorList>
            <person name="Goeker M."/>
        </authorList>
    </citation>
    <scope>NUCLEOTIDE SEQUENCE [LARGE SCALE GENOMIC DNA]</scope>
    <source>
        <strain evidence="9 10">DSM 23288</strain>
    </source>
</reference>
<keyword evidence="4" id="KW-1003">Cell membrane</keyword>
<keyword evidence="5" id="KW-0547">Nucleotide-binding</keyword>
<organism evidence="9 10">
    <name type="scientific">Conexibacter arvalis</name>
    <dbReference type="NCBI Taxonomy" id="912552"/>
    <lineage>
        <taxon>Bacteria</taxon>
        <taxon>Bacillati</taxon>
        <taxon>Actinomycetota</taxon>
        <taxon>Thermoleophilia</taxon>
        <taxon>Solirubrobacterales</taxon>
        <taxon>Conexibacteraceae</taxon>
        <taxon>Conexibacter</taxon>
    </lineage>
</organism>
<dbReference type="InterPro" id="IPR017871">
    <property type="entry name" value="ABC_transporter-like_CS"/>
</dbReference>
<protein>
    <submittedName>
        <fullName evidence="9">Oligopeptide/dipeptide ABC transporter ATP-binding protein</fullName>
    </submittedName>
</protein>
<evidence type="ECO:0000256" key="4">
    <source>
        <dbReference type="ARBA" id="ARBA00022475"/>
    </source>
</evidence>
<evidence type="ECO:0000313" key="9">
    <source>
        <dbReference type="EMBL" id="MBB4660931.1"/>
    </source>
</evidence>
<keyword evidence="10" id="KW-1185">Reference proteome</keyword>
<accession>A0A840I9L1</accession>
<evidence type="ECO:0000256" key="7">
    <source>
        <dbReference type="ARBA" id="ARBA00023136"/>
    </source>
</evidence>
<evidence type="ECO:0000259" key="8">
    <source>
        <dbReference type="PROSITE" id="PS50893"/>
    </source>
</evidence>
<proteinExistence type="inferred from homology"/>
<evidence type="ECO:0000313" key="10">
    <source>
        <dbReference type="Proteomes" id="UP000585272"/>
    </source>
</evidence>
<dbReference type="CDD" id="cd03257">
    <property type="entry name" value="ABC_NikE_OppD_transporters"/>
    <property type="match status" value="1"/>
</dbReference>
<dbReference type="FunFam" id="3.40.50.300:FF:000016">
    <property type="entry name" value="Oligopeptide ABC transporter ATP-binding component"/>
    <property type="match status" value="1"/>
</dbReference>
<dbReference type="InterPro" id="IPR003593">
    <property type="entry name" value="AAA+_ATPase"/>
</dbReference>
<keyword evidence="7" id="KW-0472">Membrane</keyword>
<dbReference type="NCBIfam" id="TIGR01727">
    <property type="entry name" value="oligo_HPY"/>
    <property type="match status" value="1"/>
</dbReference>
<keyword evidence="6 9" id="KW-0067">ATP-binding</keyword>
<dbReference type="InterPro" id="IPR003439">
    <property type="entry name" value="ABC_transporter-like_ATP-bd"/>
</dbReference>
<evidence type="ECO:0000256" key="3">
    <source>
        <dbReference type="ARBA" id="ARBA00022448"/>
    </source>
</evidence>
<dbReference type="GO" id="GO:0005886">
    <property type="term" value="C:plasma membrane"/>
    <property type="evidence" value="ECO:0007669"/>
    <property type="project" value="UniProtKB-SubCell"/>
</dbReference>
<feature type="domain" description="ABC transporter" evidence="8">
    <location>
        <begin position="7"/>
        <end position="251"/>
    </location>
</feature>
<dbReference type="Pfam" id="PF00005">
    <property type="entry name" value="ABC_tran"/>
    <property type="match status" value="1"/>
</dbReference>
<dbReference type="SUPFAM" id="SSF52540">
    <property type="entry name" value="P-loop containing nucleoside triphosphate hydrolases"/>
    <property type="match status" value="1"/>
</dbReference>
<dbReference type="PANTHER" id="PTHR43297">
    <property type="entry name" value="OLIGOPEPTIDE TRANSPORT ATP-BINDING PROTEIN APPD"/>
    <property type="match status" value="1"/>
</dbReference>
<dbReference type="GO" id="GO:0005524">
    <property type="term" value="F:ATP binding"/>
    <property type="evidence" value="ECO:0007669"/>
    <property type="project" value="UniProtKB-KW"/>
</dbReference>
<evidence type="ECO:0000256" key="6">
    <source>
        <dbReference type="ARBA" id="ARBA00022840"/>
    </source>
</evidence>
<gene>
    <name evidence="9" type="ORF">BDZ31_000504</name>
</gene>
<keyword evidence="3" id="KW-0813">Transport</keyword>
<evidence type="ECO:0000256" key="1">
    <source>
        <dbReference type="ARBA" id="ARBA00004202"/>
    </source>
</evidence>
<comment type="subcellular location">
    <subcellularLocation>
        <location evidence="1">Cell membrane</location>
        <topology evidence="1">Peripheral membrane protein</topology>
    </subcellularLocation>
</comment>
<dbReference type="InterPro" id="IPR027417">
    <property type="entry name" value="P-loop_NTPase"/>
</dbReference>
<dbReference type="InterPro" id="IPR013563">
    <property type="entry name" value="Oligopep_ABC_C"/>
</dbReference>
<dbReference type="PROSITE" id="PS00211">
    <property type="entry name" value="ABC_TRANSPORTER_1"/>
    <property type="match status" value="1"/>
</dbReference>
<dbReference type="EMBL" id="JACHNU010000001">
    <property type="protein sequence ID" value="MBB4660931.1"/>
    <property type="molecule type" value="Genomic_DNA"/>
</dbReference>
<dbReference type="Proteomes" id="UP000585272">
    <property type="component" value="Unassembled WGS sequence"/>
</dbReference>
<dbReference type="PROSITE" id="PS50893">
    <property type="entry name" value="ABC_TRANSPORTER_2"/>
    <property type="match status" value="1"/>
</dbReference>
<evidence type="ECO:0000256" key="2">
    <source>
        <dbReference type="ARBA" id="ARBA00005417"/>
    </source>
</evidence>
<evidence type="ECO:0000256" key="5">
    <source>
        <dbReference type="ARBA" id="ARBA00022741"/>
    </source>
</evidence>
<dbReference type="SMART" id="SM00382">
    <property type="entry name" value="AAA"/>
    <property type="match status" value="1"/>
</dbReference>
<sequence>MTTETVLDVRDLCVSFGEIEPVRGVSFALRRGERLGLVGESGSGKSLTALAIMRLARRATLRGEVLLEGRDLLKLKPREMERIRGGRVAMVYQDPMSALNPVFTIGRQLEEAIRLHGIADRSAARERAIELLDDVGVPHPARRVEQYPHEFSGGMRQRVMIAMAMCADPAVLICDEPTTALDVTTQARIMDLLDRLVDERGTAVMLITHDLGVAAGFCDTVQVMYGGRIVERTEAEPLYGTPLHPYTEALLGAAVDLTLDLDQPIPTIGGQPPLAGRLPQGCSFHPRCRYARDVCTAQAPLLEEVAGRLVECHLADERAAAAKEDTHVGA</sequence>
<dbReference type="GO" id="GO:0016887">
    <property type="term" value="F:ATP hydrolysis activity"/>
    <property type="evidence" value="ECO:0007669"/>
    <property type="project" value="InterPro"/>
</dbReference>
<dbReference type="PANTHER" id="PTHR43297:SF2">
    <property type="entry name" value="DIPEPTIDE TRANSPORT ATP-BINDING PROTEIN DPPD"/>
    <property type="match status" value="1"/>
</dbReference>
<dbReference type="Gene3D" id="3.40.50.300">
    <property type="entry name" value="P-loop containing nucleotide triphosphate hydrolases"/>
    <property type="match status" value="1"/>
</dbReference>
<dbReference type="Pfam" id="PF08352">
    <property type="entry name" value="oligo_HPY"/>
    <property type="match status" value="1"/>
</dbReference>
<name>A0A840I9L1_9ACTN</name>
<comment type="similarity">
    <text evidence="2">Belongs to the ABC transporter superfamily.</text>
</comment>
<dbReference type="AlphaFoldDB" id="A0A840I9L1"/>
<dbReference type="InterPro" id="IPR050388">
    <property type="entry name" value="ABC_Ni/Peptide_Import"/>
</dbReference>
<dbReference type="RefSeq" id="WP_183338658.1">
    <property type="nucleotide sequence ID" value="NZ_JACHNU010000001.1"/>
</dbReference>
<comment type="caution">
    <text evidence="9">The sequence shown here is derived from an EMBL/GenBank/DDBJ whole genome shotgun (WGS) entry which is preliminary data.</text>
</comment>